<dbReference type="Proteomes" id="UP000253941">
    <property type="component" value="Unassembled WGS sequence"/>
</dbReference>
<comment type="caution">
    <text evidence="3">The sequence shown here is derived from an EMBL/GenBank/DDBJ whole genome shotgun (WGS) entry which is preliminary data.</text>
</comment>
<dbReference type="RefSeq" id="WP_114581653.1">
    <property type="nucleotide sequence ID" value="NZ_QPMH01000005.1"/>
</dbReference>
<dbReference type="PANTHER" id="PTHR30222:SF2">
    <property type="entry name" value="ABC TRANSPORTER SUBSTRATE-BINDING PROTEIN"/>
    <property type="match status" value="1"/>
</dbReference>
<name>A0A369TEI8_9PROT</name>
<keyword evidence="1 2" id="KW-0732">Signal</keyword>
<reference evidence="3 4" key="1">
    <citation type="submission" date="2018-07" db="EMBL/GenBank/DDBJ databases">
        <title>Venubactetium sediminum gen. nov., sp. nov., isolated from a marine solar saltern.</title>
        <authorList>
            <person name="Wang S."/>
        </authorList>
    </citation>
    <scope>NUCLEOTIDE SEQUENCE [LARGE SCALE GENOMIC DNA]</scope>
    <source>
        <strain evidence="3 4">WD2A32</strain>
    </source>
</reference>
<evidence type="ECO:0000313" key="4">
    <source>
        <dbReference type="Proteomes" id="UP000253941"/>
    </source>
</evidence>
<protein>
    <submittedName>
        <fullName evidence="3">Extracellular solute-binding protein</fullName>
    </submittedName>
</protein>
<evidence type="ECO:0000256" key="2">
    <source>
        <dbReference type="SAM" id="SignalP"/>
    </source>
</evidence>
<sequence>MKHWLKATTAAVAGTAALGLASASAQAETLTIVSWGGAYTASQQKAYHDPYMEANPDVEIVNEDKSANGLAGVRAQVQAGNVTWDIVDMLEGPALTACAEGIIEPINHDEILADAPDGTPPSEDFVEGSLSECFIPEIVYATLFAYNKEAFPSGDYPSKVADVWDTDTYPGKRSLQKIPAGNMEWALMADGVPAGEVYDVLDTDEGIARAFKKLGELKGNTVWWTEGAQPPQLLADQEVSIATGYNGRFFNAQVVENQPFELMWDGQYFELDGWVIPKGKLTDRVKDYLHFATDTQRLADQAKYISYGPARKSSAPLVSTHAEAGIDMKPHMPTNPKNFENPIKKNAAWWADNGDEMSERFNAWLAR</sequence>
<evidence type="ECO:0000313" key="3">
    <source>
        <dbReference type="EMBL" id="RDD62557.1"/>
    </source>
</evidence>
<evidence type="ECO:0000256" key="1">
    <source>
        <dbReference type="ARBA" id="ARBA00022729"/>
    </source>
</evidence>
<gene>
    <name evidence="3" type="ORF">DRB17_07905</name>
</gene>
<feature type="chain" id="PRO_5016892847" evidence="2">
    <location>
        <begin position="28"/>
        <end position="367"/>
    </location>
</feature>
<feature type="signal peptide" evidence="2">
    <location>
        <begin position="1"/>
        <end position="27"/>
    </location>
</feature>
<dbReference type="SUPFAM" id="SSF53850">
    <property type="entry name" value="Periplasmic binding protein-like II"/>
    <property type="match status" value="1"/>
</dbReference>
<dbReference type="Gene3D" id="3.40.190.10">
    <property type="entry name" value="Periplasmic binding protein-like II"/>
    <property type="match status" value="2"/>
</dbReference>
<dbReference type="EMBL" id="QPMH01000005">
    <property type="protein sequence ID" value="RDD62557.1"/>
    <property type="molecule type" value="Genomic_DNA"/>
</dbReference>
<keyword evidence="4" id="KW-1185">Reference proteome</keyword>
<proteinExistence type="predicted"/>
<accession>A0A369TEI8</accession>
<dbReference type="AlphaFoldDB" id="A0A369TEI8"/>
<dbReference type="InterPro" id="IPR006059">
    <property type="entry name" value="SBP"/>
</dbReference>
<dbReference type="PANTHER" id="PTHR30222">
    <property type="entry name" value="SPERMIDINE/PUTRESCINE-BINDING PERIPLASMIC PROTEIN"/>
    <property type="match status" value="1"/>
</dbReference>
<dbReference type="Pfam" id="PF13416">
    <property type="entry name" value="SBP_bac_8"/>
    <property type="match status" value="1"/>
</dbReference>
<organism evidence="3 4">
    <name type="scientific">Ferruginivarius sediminum</name>
    <dbReference type="NCBI Taxonomy" id="2661937"/>
    <lineage>
        <taxon>Bacteria</taxon>
        <taxon>Pseudomonadati</taxon>
        <taxon>Pseudomonadota</taxon>
        <taxon>Alphaproteobacteria</taxon>
        <taxon>Rhodospirillales</taxon>
        <taxon>Rhodospirillaceae</taxon>
        <taxon>Ferruginivarius</taxon>
    </lineage>
</organism>